<reference evidence="4" key="1">
    <citation type="submission" date="2013-03" db="EMBL/GenBank/DDBJ databases">
        <title>The Genome Sequence of Anopheles dirus WRAIR2.</title>
        <authorList>
            <consortium name="The Broad Institute Genomics Platform"/>
            <person name="Neafsey D.E."/>
            <person name="Walton C."/>
            <person name="Walker B."/>
            <person name="Young S.K."/>
            <person name="Zeng Q."/>
            <person name="Gargeya S."/>
            <person name="Fitzgerald M."/>
            <person name="Haas B."/>
            <person name="Abouelleil A."/>
            <person name="Allen A.W."/>
            <person name="Alvarado L."/>
            <person name="Arachchi H.M."/>
            <person name="Berlin A.M."/>
            <person name="Chapman S.B."/>
            <person name="Gainer-Dewar J."/>
            <person name="Goldberg J."/>
            <person name="Griggs A."/>
            <person name="Gujja S."/>
            <person name="Hansen M."/>
            <person name="Howarth C."/>
            <person name="Imamovic A."/>
            <person name="Ireland A."/>
            <person name="Larimer J."/>
            <person name="McCowan C."/>
            <person name="Murphy C."/>
            <person name="Pearson M."/>
            <person name="Poon T.W."/>
            <person name="Priest M."/>
            <person name="Roberts A."/>
            <person name="Saif S."/>
            <person name="Shea T."/>
            <person name="Sisk P."/>
            <person name="Sykes S."/>
            <person name="Wortman J."/>
            <person name="Nusbaum C."/>
            <person name="Birren B."/>
        </authorList>
    </citation>
    <scope>NUCLEOTIDE SEQUENCE [LARGE SCALE GENOMIC DNA]</scope>
    <source>
        <strain evidence="4">WRAIR2</strain>
    </source>
</reference>
<keyword evidence="4" id="KW-1185">Reference proteome</keyword>
<dbReference type="EnsemblMetazoa" id="ADIR007157-RA">
    <property type="protein sequence ID" value="ADIR007157-PA"/>
    <property type="gene ID" value="ADIR007157"/>
</dbReference>
<feature type="domain" description="DUF753" evidence="2">
    <location>
        <begin position="507"/>
        <end position="583"/>
    </location>
</feature>
<dbReference type="Pfam" id="PF05444">
    <property type="entry name" value="DUF753"/>
    <property type="match status" value="7"/>
</dbReference>
<feature type="chain" id="PRO_5008129875" description="DUF753 domain-containing protein" evidence="1">
    <location>
        <begin position="31"/>
        <end position="875"/>
    </location>
</feature>
<protein>
    <recommendedName>
        <fullName evidence="2">DUF753 domain-containing protein</fullName>
    </recommendedName>
</protein>
<feature type="domain" description="DUF753" evidence="2">
    <location>
        <begin position="756"/>
        <end position="827"/>
    </location>
</feature>
<dbReference type="Proteomes" id="UP000075884">
    <property type="component" value="Unassembled WGS sequence"/>
</dbReference>
<dbReference type="AlphaFoldDB" id="A0A182NHN4"/>
<proteinExistence type="predicted"/>
<dbReference type="VEuPathDB" id="VectorBase:ADIR007157"/>
<feature type="domain" description="DUF753" evidence="2">
    <location>
        <begin position="347"/>
        <end position="428"/>
    </location>
</feature>
<feature type="domain" description="DUF753" evidence="2">
    <location>
        <begin position="273"/>
        <end position="339"/>
    </location>
</feature>
<accession>A0A182NHN4</accession>
<name>A0A182NHN4_9DIPT</name>
<evidence type="ECO:0000313" key="4">
    <source>
        <dbReference type="Proteomes" id="UP000075884"/>
    </source>
</evidence>
<feature type="domain" description="DUF753" evidence="2">
    <location>
        <begin position="593"/>
        <end position="662"/>
    </location>
</feature>
<evidence type="ECO:0000313" key="3">
    <source>
        <dbReference type="EnsemblMetazoa" id="ADIR007157-PA"/>
    </source>
</evidence>
<evidence type="ECO:0000256" key="1">
    <source>
        <dbReference type="SAM" id="SignalP"/>
    </source>
</evidence>
<organism evidence="3 4">
    <name type="scientific">Anopheles dirus</name>
    <dbReference type="NCBI Taxonomy" id="7168"/>
    <lineage>
        <taxon>Eukaryota</taxon>
        <taxon>Metazoa</taxon>
        <taxon>Ecdysozoa</taxon>
        <taxon>Arthropoda</taxon>
        <taxon>Hexapoda</taxon>
        <taxon>Insecta</taxon>
        <taxon>Pterygota</taxon>
        <taxon>Neoptera</taxon>
        <taxon>Endopterygota</taxon>
        <taxon>Diptera</taxon>
        <taxon>Nematocera</taxon>
        <taxon>Culicoidea</taxon>
        <taxon>Culicidae</taxon>
        <taxon>Anophelinae</taxon>
        <taxon>Anopheles</taxon>
    </lineage>
</organism>
<evidence type="ECO:0000259" key="2">
    <source>
        <dbReference type="Pfam" id="PF05444"/>
    </source>
</evidence>
<feature type="domain" description="DUF753" evidence="2">
    <location>
        <begin position="108"/>
        <end position="182"/>
    </location>
</feature>
<feature type="domain" description="DUF753" evidence="2">
    <location>
        <begin position="672"/>
        <end position="746"/>
    </location>
</feature>
<dbReference type="InterPro" id="IPR008472">
    <property type="entry name" value="DUF753"/>
</dbReference>
<dbReference type="PANTHER" id="PTHR21721:SF27">
    <property type="entry name" value="GH09876P"/>
    <property type="match status" value="1"/>
</dbReference>
<sequence>MSSFGRISSPTVALVLAAFVSVWSCVAVDAKECYSCSGEGCVRPSTAGTTTDCANANDLCYTKYDATSLLPIERGCLVLDAVATCTGETCVYCDTADLCNEVSSPNHRCAVCSSLADPNCLSDPSALSNVQCPAPSNVDLTAAQCYSRVIGAATERGCITSQTDVDSCAGLDCATCVGSGCNRIEFPANRIQCVQCDDAGICNTDTTSTVYCADVDDVCVTMRRANGNTLKSCRMAMAAADAAFCAANPTQCNICGKKLCNTAAFSAAAAGKSCYQCDGTGCIRSSVHIATCERTDDDCFSMFTGFNPSRRGCTSELSRVELAACTGPECAICSEPECNLQSRSDHRCAHCSTVNDASCIAPASGALAAVQCPAPTTDVSDAQCLTKIVGDAATERGCISDASDLLSCAEDGHNCATCNIEREGEGCNKALFPSDRRRCTIGTTANSYCPNPWDDCVQLLQSGTRKRTCRSSLTDLERSFCASTSNRCSFCSSDNCNAAEVNFDYVECLSCDSATDVRCTTNPAALTTFDRCASCATAVITSGGKTTTRRGCLASLPADVSAQCSATATAGATCQRCSTNHCNVANFPADRLRCYRCTQPPCISHQDVVLEYCPEYRAGDSCLLQTDTAEQLLRLDCRSSLTDTELSTCAGRCQTCSTSGCNDPAAYGTSGSCVQCRSSLNALCRAQATQVAPEPCTNPANVACYSRLVDGVTERGCMSDLAASEQSACTRGENCLVCGSRTENCNTVQYPVAPIACFQCDSRTDGATCKAAQTGTATECPTYDAANKCYTIVQSNGDTVRKCSTLAREVECAAATACEVCLFRGCNSKDSVAVGVTEAPVQTTTPGPSGKAGTACASGVLTIVVLLGLWLVRPY</sequence>
<keyword evidence="1" id="KW-0732">Signal</keyword>
<feature type="signal peptide" evidence="1">
    <location>
        <begin position="1"/>
        <end position="30"/>
    </location>
</feature>
<dbReference type="PANTHER" id="PTHR21721">
    <property type="entry name" value="GH09876P-RELATED"/>
    <property type="match status" value="1"/>
</dbReference>
<reference evidence="3" key="2">
    <citation type="submission" date="2020-05" db="UniProtKB">
        <authorList>
            <consortium name="EnsemblMetazoa"/>
        </authorList>
    </citation>
    <scope>IDENTIFICATION</scope>
    <source>
        <strain evidence="3">WRAIR2</strain>
    </source>
</reference>